<keyword evidence="2" id="KW-0282">Flagellum</keyword>
<proteinExistence type="predicted"/>
<evidence type="ECO:0000313" key="2">
    <source>
        <dbReference type="EMBL" id="CAA9337658.1"/>
    </source>
</evidence>
<organism evidence="2">
    <name type="scientific">uncultured Lysobacter sp</name>
    <dbReference type="NCBI Taxonomy" id="271060"/>
    <lineage>
        <taxon>Bacteria</taxon>
        <taxon>Pseudomonadati</taxon>
        <taxon>Pseudomonadota</taxon>
        <taxon>Gammaproteobacteria</taxon>
        <taxon>Lysobacterales</taxon>
        <taxon>Lysobacteraceae</taxon>
        <taxon>Lysobacter</taxon>
        <taxon>environmental samples</taxon>
    </lineage>
</organism>
<gene>
    <name evidence="2" type="ORF">AVDCRST_MAG71-2094</name>
</gene>
<feature type="region of interest" description="Disordered" evidence="1">
    <location>
        <begin position="1"/>
        <end position="221"/>
    </location>
</feature>
<dbReference type="EMBL" id="CADCUA010000484">
    <property type="protein sequence ID" value="CAA9337658.1"/>
    <property type="molecule type" value="Genomic_DNA"/>
</dbReference>
<dbReference type="AlphaFoldDB" id="A0A6J4LP98"/>
<accession>A0A6J4LP98</accession>
<sequence length="221" mass="24765">DDDQLQHRHAGLARPCDAEEAGLGRCDGPGGLPAPDDRAAQEPGPAQAAGRLAVPRPARAVLHGAGHREHAEGDGRGGERDGVRPDAARRRTRGPRRTGGSVHTDAAARRRRARRTRRAVRGPDAGRHRRRERPGRAAHDGGMSRRRQRAVRLGWTHLRRPHRAGRQLHRARDSRQRRAGRSPRRARRRACRQRFHRGLRPCPQPQRSRQPPAVGRPPHRL</sequence>
<keyword evidence="2" id="KW-0969">Cilium</keyword>
<reference evidence="2" key="1">
    <citation type="submission" date="2020-02" db="EMBL/GenBank/DDBJ databases">
        <authorList>
            <person name="Meier V. D."/>
        </authorList>
    </citation>
    <scope>NUCLEOTIDE SEQUENCE</scope>
    <source>
        <strain evidence="2">AVDCRST_MAG71</strain>
    </source>
</reference>
<evidence type="ECO:0000256" key="1">
    <source>
        <dbReference type="SAM" id="MobiDB-lite"/>
    </source>
</evidence>
<protein>
    <submittedName>
        <fullName evidence="2">Flagellar basal-body rod modification protein FlgD</fullName>
    </submittedName>
</protein>
<feature type="non-terminal residue" evidence="2">
    <location>
        <position position="221"/>
    </location>
</feature>
<feature type="compositionally biased region" description="Low complexity" evidence="1">
    <location>
        <begin position="41"/>
        <end position="51"/>
    </location>
</feature>
<feature type="compositionally biased region" description="Basic and acidic residues" evidence="1">
    <location>
        <begin position="134"/>
        <end position="143"/>
    </location>
</feature>
<keyword evidence="2" id="KW-0966">Cell projection</keyword>
<name>A0A6J4LP98_9GAMM</name>
<feature type="non-terminal residue" evidence="2">
    <location>
        <position position="1"/>
    </location>
</feature>
<feature type="compositionally biased region" description="Basic residues" evidence="1">
    <location>
        <begin position="157"/>
        <end position="169"/>
    </location>
</feature>
<feature type="compositionally biased region" description="Basic residues" evidence="1">
    <location>
        <begin position="177"/>
        <end position="199"/>
    </location>
</feature>
<feature type="compositionally biased region" description="Basic and acidic residues" evidence="1">
    <location>
        <begin position="66"/>
        <end position="89"/>
    </location>
</feature>
<feature type="compositionally biased region" description="Basic residues" evidence="1">
    <location>
        <begin position="109"/>
        <end position="120"/>
    </location>
</feature>